<organism evidence="1 2">
    <name type="scientific">Halorubrum aquaticum</name>
    <dbReference type="NCBI Taxonomy" id="387340"/>
    <lineage>
        <taxon>Archaea</taxon>
        <taxon>Methanobacteriati</taxon>
        <taxon>Methanobacteriota</taxon>
        <taxon>Stenosarchaea group</taxon>
        <taxon>Halobacteria</taxon>
        <taxon>Halobacteriales</taxon>
        <taxon>Haloferacaceae</taxon>
        <taxon>Halorubrum</taxon>
    </lineage>
</organism>
<keyword evidence="2" id="KW-1185">Reference proteome</keyword>
<gene>
    <name evidence="1" type="ORF">SAMN04488066_101361</name>
</gene>
<evidence type="ECO:0000313" key="1">
    <source>
        <dbReference type="EMBL" id="SFH34380.1"/>
    </source>
</evidence>
<accession>A0A1I2Z9L8</accession>
<reference evidence="1 2" key="1">
    <citation type="submission" date="2016-10" db="EMBL/GenBank/DDBJ databases">
        <authorList>
            <person name="Varghese N."/>
            <person name="Submissions S."/>
        </authorList>
    </citation>
    <scope>NUCLEOTIDE SEQUENCE [LARGE SCALE GENOMIC DNA]</scope>
    <source>
        <strain evidence="1 2">CGMCC 1.6377</strain>
    </source>
</reference>
<name>A0A1I2Z9L8_9EURY</name>
<protein>
    <submittedName>
        <fullName evidence="1">Uncharacterized protein</fullName>
    </submittedName>
</protein>
<dbReference type="EMBL" id="FOPZ01000001">
    <property type="protein sequence ID" value="SFH34380.1"/>
    <property type="molecule type" value="Genomic_DNA"/>
</dbReference>
<evidence type="ECO:0000313" key="2">
    <source>
        <dbReference type="Proteomes" id="UP000323537"/>
    </source>
</evidence>
<proteinExistence type="predicted"/>
<dbReference type="AlphaFoldDB" id="A0A1I2Z9L8"/>
<dbReference type="Proteomes" id="UP000323537">
    <property type="component" value="Unassembled WGS sequence"/>
</dbReference>
<sequence length="98" mass="11032">MMSSDRSGGETDRFEAYEEKTDEVWEGLEKSYAAGFAKAIEVFDIETDAPRDPSKLKETEFIGESHYYYWEGRTLPLESYLQKQFGVGIAATGGDDGE</sequence>